<dbReference type="Gene3D" id="3.60.15.10">
    <property type="entry name" value="Ribonuclease Z/Hydroxyacylglutathione hydrolase-like"/>
    <property type="match status" value="1"/>
</dbReference>
<feature type="domain" description="Metallo-beta-lactamase" evidence="1">
    <location>
        <begin position="179"/>
        <end position="403"/>
    </location>
</feature>
<dbReference type="AlphaFoldDB" id="A0A154I909"/>
<comment type="caution">
    <text evidence="2">The sequence shown here is derived from an EMBL/GenBank/DDBJ whole genome shotgun (WGS) entry which is preliminary data.</text>
</comment>
<gene>
    <name evidence="2" type="ORF">A4A59_33170</name>
</gene>
<accession>A0A154I909</accession>
<dbReference type="PANTHER" id="PTHR30619:SF1">
    <property type="entry name" value="RECOMBINATION PROTEIN 2"/>
    <property type="match status" value="1"/>
</dbReference>
<evidence type="ECO:0000259" key="1">
    <source>
        <dbReference type="Pfam" id="PF00753"/>
    </source>
</evidence>
<reference evidence="2" key="1">
    <citation type="submission" date="2016-03" db="EMBL/GenBank/DDBJ databases">
        <title>Microsymbionts genomes from the relict species Vavilovia formosa.</title>
        <authorList>
            <person name="Chirak E."/>
            <person name="Kimeklis A."/>
            <person name="Kopat V."/>
            <person name="Andronov E."/>
        </authorList>
    </citation>
    <scope>NUCLEOTIDE SEQUENCE [LARGE SCALE GENOMIC DNA]</scope>
    <source>
        <strain evidence="2">Vaf12</strain>
    </source>
</reference>
<sequence length="488" mass="51477">MVVMYPQTVIDSARQYEMLRVTSGYRGDHVRALWILPAVVIAGPTLAQTPGIPVNEYGEEQYGGDYLPTTSANLGEYYIGSPNAGVAVPDALLTLPQSVFPRTSTLALPADRQTLPNLTPFSVPLRKDFALGAGFNGGFSGRKKMASSGANASSDAIMYVHYVDVGQGAGAILEFPCGVALIDVGGEWANDGVDGEIMFKNYLDTFFETRPYLDNTIDVVFLSHPHADHANGAALLLPEAGGTYTIKNVVDNGLEGSRGMLGKQTKFHKTAAELGAGYTGVTVGAQVTATGVTNANIDPLACKGVDPIITAFWGGRPELANSGQYTNPNNHSVVVRVDFGRASFLFVGDLEDKGVVDLLDQYSTNPGVFDADVYLVSHHGADQETTDQMLAAVTPRIAVLSMGTADSPDGFKYGHPRITTLDALQQAPAVVSNDFPGGPVTVLASPSAKSVFESYELTKEIYGTGWGGTIVMQATSGGVYSVGSTSAR</sequence>
<organism evidence="2">
    <name type="scientific">Rhizobium leguminosarum</name>
    <dbReference type="NCBI Taxonomy" id="384"/>
    <lineage>
        <taxon>Bacteria</taxon>
        <taxon>Pseudomonadati</taxon>
        <taxon>Pseudomonadota</taxon>
        <taxon>Alphaproteobacteria</taxon>
        <taxon>Hyphomicrobiales</taxon>
        <taxon>Rhizobiaceae</taxon>
        <taxon>Rhizobium/Agrobacterium group</taxon>
        <taxon>Rhizobium</taxon>
    </lineage>
</organism>
<dbReference type="InterPro" id="IPR052159">
    <property type="entry name" value="Competence_DNA_uptake"/>
</dbReference>
<dbReference type="InterPro" id="IPR001279">
    <property type="entry name" value="Metallo-B-lactamas"/>
</dbReference>
<dbReference type="InterPro" id="IPR036866">
    <property type="entry name" value="RibonucZ/Hydroxyglut_hydro"/>
</dbReference>
<name>A0A154I909_RHILE</name>
<proteinExistence type="predicted"/>
<dbReference type="PANTHER" id="PTHR30619">
    <property type="entry name" value="DNA INTERNALIZATION/COMPETENCE PROTEIN COMEC/REC2"/>
    <property type="match status" value="1"/>
</dbReference>
<protein>
    <recommendedName>
        <fullName evidence="1">Metallo-beta-lactamase domain-containing protein</fullName>
    </recommendedName>
</protein>
<dbReference type="SUPFAM" id="SSF56281">
    <property type="entry name" value="Metallo-hydrolase/oxidoreductase"/>
    <property type="match status" value="1"/>
</dbReference>
<evidence type="ECO:0000313" key="2">
    <source>
        <dbReference type="EMBL" id="KZA97036.1"/>
    </source>
</evidence>
<dbReference type="EMBL" id="LVYU01000140">
    <property type="protein sequence ID" value="KZA97036.1"/>
    <property type="molecule type" value="Genomic_DNA"/>
</dbReference>
<dbReference type="Pfam" id="PF00753">
    <property type="entry name" value="Lactamase_B"/>
    <property type="match status" value="1"/>
</dbReference>